<organism evidence="2 3">
    <name type="scientific">Pelobates cultripes</name>
    <name type="common">Western spadefoot toad</name>
    <dbReference type="NCBI Taxonomy" id="61616"/>
    <lineage>
        <taxon>Eukaryota</taxon>
        <taxon>Metazoa</taxon>
        <taxon>Chordata</taxon>
        <taxon>Craniata</taxon>
        <taxon>Vertebrata</taxon>
        <taxon>Euteleostomi</taxon>
        <taxon>Amphibia</taxon>
        <taxon>Batrachia</taxon>
        <taxon>Anura</taxon>
        <taxon>Pelobatoidea</taxon>
        <taxon>Pelobatidae</taxon>
        <taxon>Pelobates</taxon>
    </lineage>
</organism>
<gene>
    <name evidence="2" type="ORF">PECUL_23A010377</name>
</gene>
<feature type="compositionally biased region" description="Basic and acidic residues" evidence="1">
    <location>
        <begin position="73"/>
        <end position="135"/>
    </location>
</feature>
<feature type="compositionally biased region" description="Basic and acidic residues" evidence="1">
    <location>
        <begin position="142"/>
        <end position="152"/>
    </location>
</feature>
<keyword evidence="3" id="KW-1185">Reference proteome</keyword>
<dbReference type="EMBL" id="OW240914">
    <property type="protein sequence ID" value="CAH2277700.1"/>
    <property type="molecule type" value="Genomic_DNA"/>
</dbReference>
<feature type="region of interest" description="Disordered" evidence="1">
    <location>
        <begin position="73"/>
        <end position="152"/>
    </location>
</feature>
<dbReference type="AlphaFoldDB" id="A0AAD1RSZ0"/>
<name>A0AAD1RSZ0_PELCU</name>
<accession>A0AAD1RSZ0</accession>
<reference evidence="2" key="1">
    <citation type="submission" date="2022-03" db="EMBL/GenBank/DDBJ databases">
        <authorList>
            <person name="Alioto T."/>
            <person name="Alioto T."/>
            <person name="Gomez Garrido J."/>
        </authorList>
    </citation>
    <scope>NUCLEOTIDE SEQUENCE</scope>
</reference>
<evidence type="ECO:0000256" key="1">
    <source>
        <dbReference type="SAM" id="MobiDB-lite"/>
    </source>
</evidence>
<sequence length="152" mass="17546">QKYNISLPCSCRGATNTRWKLPKDSIHAAIPSSRTLNLLAIVEHAVTPKTLRRNATPACIPCLWCPEEGEKEKRRLAEGKERRGEGNVSRAKGEENERKGEQSKRRGEGKERRAEQKERRAEQKREKRRGGESRYRAKRKEGKAEGEQKERR</sequence>
<evidence type="ECO:0000313" key="3">
    <source>
        <dbReference type="Proteomes" id="UP001295444"/>
    </source>
</evidence>
<dbReference type="Proteomes" id="UP001295444">
    <property type="component" value="Chromosome 03"/>
</dbReference>
<proteinExistence type="predicted"/>
<feature type="non-terminal residue" evidence="2">
    <location>
        <position position="1"/>
    </location>
</feature>
<evidence type="ECO:0000313" key="2">
    <source>
        <dbReference type="EMBL" id="CAH2277700.1"/>
    </source>
</evidence>
<feature type="non-terminal residue" evidence="2">
    <location>
        <position position="152"/>
    </location>
</feature>
<protein>
    <submittedName>
        <fullName evidence="2">Uncharacterized protein</fullName>
    </submittedName>
</protein>